<name>A0A2M9FZF9_9PROT</name>
<evidence type="ECO:0000259" key="1">
    <source>
        <dbReference type="Pfam" id="PF08291"/>
    </source>
</evidence>
<accession>A0A2M9FZF9</accession>
<evidence type="ECO:0000313" key="3">
    <source>
        <dbReference type="Proteomes" id="UP000229498"/>
    </source>
</evidence>
<proteinExistence type="predicted"/>
<dbReference type="InterPro" id="IPR009045">
    <property type="entry name" value="Zn_M74/Hedgehog-like"/>
</dbReference>
<sequence>MPGDEVAFHLPPGFAMRIDGHFVPREGRVTEWLAPQKAGVASVVIEQPNGRTAQEITLFVLEPADRIRKGRLNGYRIGSFPANRPEGFIALDGPGDMDVPVSPHFTIGQFLCKQQPDHWPKYLLLTPDLITRLETVLAGLHETGRTEAETLFVMSGFRTPFYNTAINGAKRSRHMYGDAADVYIDHDPTDGMMDDLSGDGRVTKQDANWLYDFSASAISDRPEQPSGGLGAYRANAVHGPFVHIDGRGQAARWGR</sequence>
<comment type="caution">
    <text evidence="2">The sequence shown here is derived from an EMBL/GenBank/DDBJ whole genome shotgun (WGS) entry which is preliminary data.</text>
</comment>
<dbReference type="EMBL" id="PHIG01000039">
    <property type="protein sequence ID" value="PJK28843.1"/>
    <property type="molecule type" value="Genomic_DNA"/>
</dbReference>
<dbReference type="SUPFAM" id="SSF55166">
    <property type="entry name" value="Hedgehog/DD-peptidase"/>
    <property type="match status" value="1"/>
</dbReference>
<organism evidence="2 3">
    <name type="scientific">Minwuia thermotolerans</name>
    <dbReference type="NCBI Taxonomy" id="2056226"/>
    <lineage>
        <taxon>Bacteria</taxon>
        <taxon>Pseudomonadati</taxon>
        <taxon>Pseudomonadota</taxon>
        <taxon>Alphaproteobacteria</taxon>
        <taxon>Minwuiales</taxon>
        <taxon>Minwuiaceae</taxon>
        <taxon>Minwuia</taxon>
    </lineage>
</organism>
<keyword evidence="3" id="KW-1185">Reference proteome</keyword>
<evidence type="ECO:0000313" key="2">
    <source>
        <dbReference type="EMBL" id="PJK28843.1"/>
    </source>
</evidence>
<reference evidence="2 3" key="1">
    <citation type="submission" date="2017-11" db="EMBL/GenBank/DDBJ databases">
        <title>Draft genome sequence of Rhizobiales bacterium SY3-13.</title>
        <authorList>
            <person name="Sun C."/>
        </authorList>
    </citation>
    <scope>NUCLEOTIDE SEQUENCE [LARGE SCALE GENOMIC DNA]</scope>
    <source>
        <strain evidence="2 3">SY3-13</strain>
    </source>
</reference>
<gene>
    <name evidence="2" type="ORF">CVT23_15940</name>
</gene>
<dbReference type="Gene3D" id="3.30.1380.10">
    <property type="match status" value="1"/>
</dbReference>
<dbReference type="OrthoDB" id="5242612at2"/>
<protein>
    <recommendedName>
        <fullName evidence="1">Peptidase M15A C-terminal domain-containing protein</fullName>
    </recommendedName>
</protein>
<feature type="domain" description="Peptidase M15A C-terminal" evidence="1">
    <location>
        <begin position="150"/>
        <end position="185"/>
    </location>
</feature>
<dbReference type="InterPro" id="IPR013230">
    <property type="entry name" value="Peptidase_M15A_C"/>
</dbReference>
<dbReference type="Proteomes" id="UP000229498">
    <property type="component" value="Unassembled WGS sequence"/>
</dbReference>
<dbReference type="Pfam" id="PF08291">
    <property type="entry name" value="Peptidase_M15_3"/>
    <property type="match status" value="1"/>
</dbReference>
<dbReference type="AlphaFoldDB" id="A0A2M9FZF9"/>